<feature type="non-terminal residue" evidence="2">
    <location>
        <position position="1"/>
    </location>
</feature>
<dbReference type="OrthoDB" id="3091431at2759"/>
<name>A0A0C9XBS7_9AGAR</name>
<evidence type="ECO:0000313" key="3">
    <source>
        <dbReference type="Proteomes" id="UP000054477"/>
    </source>
</evidence>
<dbReference type="HOGENOM" id="CLU_207411_0_0_1"/>
<reference evidence="3" key="2">
    <citation type="submission" date="2015-01" db="EMBL/GenBank/DDBJ databases">
        <title>Evolutionary Origins and Diversification of the Mycorrhizal Mutualists.</title>
        <authorList>
            <consortium name="DOE Joint Genome Institute"/>
            <consortium name="Mycorrhizal Genomics Consortium"/>
            <person name="Kohler A."/>
            <person name="Kuo A."/>
            <person name="Nagy L.G."/>
            <person name="Floudas D."/>
            <person name="Copeland A."/>
            <person name="Barry K.W."/>
            <person name="Cichocki N."/>
            <person name="Veneault-Fourrey C."/>
            <person name="LaButti K."/>
            <person name="Lindquist E.A."/>
            <person name="Lipzen A."/>
            <person name="Lundell T."/>
            <person name="Morin E."/>
            <person name="Murat C."/>
            <person name="Riley R."/>
            <person name="Ohm R."/>
            <person name="Sun H."/>
            <person name="Tunlid A."/>
            <person name="Henrissat B."/>
            <person name="Grigoriev I.V."/>
            <person name="Hibbett D.S."/>
            <person name="Martin F."/>
        </authorList>
    </citation>
    <scope>NUCLEOTIDE SEQUENCE [LARGE SCALE GENOMIC DNA]</scope>
    <source>
        <strain evidence="3">LaAM-08-1</strain>
    </source>
</reference>
<dbReference type="AlphaFoldDB" id="A0A0C9XBS7"/>
<sequence>ICKLDVVDALIVLHCVILRIDVFGMHIGFIILQMSTSMEVPLSWSQFGPCLKCLSCTHVLICY</sequence>
<dbReference type="Proteomes" id="UP000054477">
    <property type="component" value="Unassembled WGS sequence"/>
</dbReference>
<keyword evidence="1" id="KW-0472">Membrane</keyword>
<dbReference type="EMBL" id="KN838537">
    <property type="protein sequence ID" value="KIK09700.1"/>
    <property type="molecule type" value="Genomic_DNA"/>
</dbReference>
<keyword evidence="1" id="KW-0812">Transmembrane</keyword>
<keyword evidence="1" id="KW-1133">Transmembrane helix</keyword>
<gene>
    <name evidence="2" type="ORF">K443DRAFT_82063</name>
</gene>
<evidence type="ECO:0000256" key="1">
    <source>
        <dbReference type="SAM" id="Phobius"/>
    </source>
</evidence>
<protein>
    <submittedName>
        <fullName evidence="2">Uncharacterized protein</fullName>
    </submittedName>
</protein>
<accession>A0A0C9XBS7</accession>
<keyword evidence="3" id="KW-1185">Reference proteome</keyword>
<reference evidence="2 3" key="1">
    <citation type="submission" date="2014-04" db="EMBL/GenBank/DDBJ databases">
        <authorList>
            <consortium name="DOE Joint Genome Institute"/>
            <person name="Kuo A."/>
            <person name="Kohler A."/>
            <person name="Nagy L.G."/>
            <person name="Floudas D."/>
            <person name="Copeland A."/>
            <person name="Barry K.W."/>
            <person name="Cichocki N."/>
            <person name="Veneault-Fourrey C."/>
            <person name="LaButti K."/>
            <person name="Lindquist E.A."/>
            <person name="Lipzen A."/>
            <person name="Lundell T."/>
            <person name="Morin E."/>
            <person name="Murat C."/>
            <person name="Sun H."/>
            <person name="Tunlid A."/>
            <person name="Henrissat B."/>
            <person name="Grigoriev I.V."/>
            <person name="Hibbett D.S."/>
            <person name="Martin F."/>
            <person name="Nordberg H.P."/>
            <person name="Cantor M.N."/>
            <person name="Hua S.X."/>
        </authorList>
    </citation>
    <scope>NUCLEOTIDE SEQUENCE [LARGE SCALE GENOMIC DNA]</scope>
    <source>
        <strain evidence="2 3">LaAM-08-1</strain>
    </source>
</reference>
<organism evidence="2 3">
    <name type="scientific">Laccaria amethystina LaAM-08-1</name>
    <dbReference type="NCBI Taxonomy" id="1095629"/>
    <lineage>
        <taxon>Eukaryota</taxon>
        <taxon>Fungi</taxon>
        <taxon>Dikarya</taxon>
        <taxon>Basidiomycota</taxon>
        <taxon>Agaricomycotina</taxon>
        <taxon>Agaricomycetes</taxon>
        <taxon>Agaricomycetidae</taxon>
        <taxon>Agaricales</taxon>
        <taxon>Agaricineae</taxon>
        <taxon>Hydnangiaceae</taxon>
        <taxon>Laccaria</taxon>
    </lineage>
</organism>
<feature type="transmembrane region" description="Helical" evidence="1">
    <location>
        <begin position="6"/>
        <end position="32"/>
    </location>
</feature>
<proteinExistence type="predicted"/>
<evidence type="ECO:0000313" key="2">
    <source>
        <dbReference type="EMBL" id="KIK09700.1"/>
    </source>
</evidence>